<keyword evidence="1" id="KW-0547">Nucleotide-binding</keyword>
<gene>
    <name evidence="3" type="ORF">DOK78_002293</name>
</gene>
<evidence type="ECO:0000313" key="3">
    <source>
        <dbReference type="EMBL" id="WYJ77655.1"/>
    </source>
</evidence>
<dbReference type="Proteomes" id="UP000664701">
    <property type="component" value="Chromosome"/>
</dbReference>
<dbReference type="GO" id="GO:0016874">
    <property type="term" value="F:ligase activity"/>
    <property type="evidence" value="ECO:0007669"/>
    <property type="project" value="UniProtKB-KW"/>
</dbReference>
<accession>A0ABZ2SPE5</accession>
<sequence>MNERKNVILTVNEKIKEQFQPILLGSDINVYGMARSFYEEYGIVSEAHSAAFLSATKYSKIVNVHAHQGFSEPEGFIQTMRELMKQYANDSRKLLLVPCGDVYTELVTHFKDELSQRFICPTVDAKTQEVLSNKVSFYETCETYGLPYPKTLIITKELFKETPSVSLPFEFPVALKPANSVEYLDIDFEGRKKAFIIDTQKELDDVLAKIYRAGYTSEMICQDFIPGDDSRMRVLNAYVDQQHNVRMMCLGHPLLEDPTPQSVGNYVAIMPDYNEDICKKIKSFLEEIKYSGFANFDMKYDERDGEYKLFEINLRQGRSSFFVTLGGYNLAKYLVEDYILETPFTETVYGKGDKLWIGVPKRILKKYIAEGPDKDEAMKYLKNKQYGSTIFYKEDMSIKRYLLVQHIFYSYYGRYKEYFRKK</sequence>
<name>A0ABZ2SPE5_9ENTE</name>
<protein>
    <submittedName>
        <fullName evidence="3">D-aspartate ligase</fullName>
    </submittedName>
</protein>
<keyword evidence="1" id="KW-0067">ATP-binding</keyword>
<keyword evidence="4" id="KW-1185">Reference proteome</keyword>
<dbReference type="EMBL" id="CP147251">
    <property type="protein sequence ID" value="WYJ77655.1"/>
    <property type="molecule type" value="Genomic_DNA"/>
</dbReference>
<feature type="domain" description="ATP-grasp" evidence="2">
    <location>
        <begin position="138"/>
        <end position="339"/>
    </location>
</feature>
<proteinExistence type="predicted"/>
<organism evidence="3 4">
    <name type="scientific">Candidatus Enterococcus lowellii</name>
    <dbReference type="NCBI Taxonomy" id="2230877"/>
    <lineage>
        <taxon>Bacteria</taxon>
        <taxon>Bacillati</taxon>
        <taxon>Bacillota</taxon>
        <taxon>Bacilli</taxon>
        <taxon>Lactobacillales</taxon>
        <taxon>Enterococcaceae</taxon>
        <taxon>Enterococcus</taxon>
    </lineage>
</organism>
<dbReference type="SUPFAM" id="SSF56059">
    <property type="entry name" value="Glutathione synthetase ATP-binding domain-like"/>
    <property type="match status" value="1"/>
</dbReference>
<keyword evidence="3" id="KW-0436">Ligase</keyword>
<dbReference type="InterPro" id="IPR011761">
    <property type="entry name" value="ATP-grasp"/>
</dbReference>
<reference evidence="3 4" key="2">
    <citation type="submission" date="2024-03" db="EMBL/GenBank/DDBJ databases">
        <title>The Genome Sequence of Enterococcus sp. DIV2402.</title>
        <authorList>
            <consortium name="The Broad Institute Genomics Platform"/>
            <consortium name="The Broad Institute Microbial Omics Core"/>
            <consortium name="The Broad Institute Genomic Center for Infectious Diseases"/>
            <person name="Earl A."/>
            <person name="Manson A."/>
            <person name="Gilmore M."/>
            <person name="Schwartman J."/>
            <person name="Shea T."/>
            <person name="Abouelleil A."/>
            <person name="Cao P."/>
            <person name="Chapman S."/>
            <person name="Cusick C."/>
            <person name="Young S."/>
            <person name="Neafsey D."/>
            <person name="Nusbaum C."/>
            <person name="Birren B."/>
        </authorList>
    </citation>
    <scope>NUCLEOTIDE SEQUENCE [LARGE SCALE GENOMIC DNA]</scope>
    <source>
        <strain evidence="3 4">DIV2402</strain>
    </source>
</reference>
<reference evidence="3 4" key="1">
    <citation type="submission" date="2021-03" db="EMBL/GenBank/DDBJ databases">
        <authorList>
            <person name="Gilmore M.S."/>
            <person name="Schwartzman J."/>
            <person name="Van Tyne D."/>
            <person name="Martin M."/>
            <person name="Earl A.M."/>
            <person name="Manson A.L."/>
            <person name="Straub T."/>
            <person name="Salamzade R."/>
            <person name="Saavedra J."/>
            <person name="Lebreton F."/>
            <person name="Prichula J."/>
            <person name="Schaufler K."/>
            <person name="Gaca A."/>
            <person name="Sgardioli B."/>
            <person name="Wagenaar J."/>
            <person name="Strong T."/>
        </authorList>
    </citation>
    <scope>NUCLEOTIDE SEQUENCE [LARGE SCALE GENOMIC DNA]</scope>
    <source>
        <strain evidence="3 4">DIV2402</strain>
    </source>
</reference>
<dbReference type="PROSITE" id="PS50975">
    <property type="entry name" value="ATP_GRASP"/>
    <property type="match status" value="1"/>
</dbReference>
<evidence type="ECO:0000256" key="1">
    <source>
        <dbReference type="PROSITE-ProRule" id="PRU00409"/>
    </source>
</evidence>
<evidence type="ECO:0000313" key="4">
    <source>
        <dbReference type="Proteomes" id="UP000664701"/>
    </source>
</evidence>
<evidence type="ECO:0000259" key="2">
    <source>
        <dbReference type="PROSITE" id="PS50975"/>
    </source>
</evidence>
<dbReference type="RefSeq" id="WP_207940233.1">
    <property type="nucleotide sequence ID" value="NZ_CP147251.1"/>
</dbReference>
<dbReference type="Gene3D" id="3.30.470.20">
    <property type="entry name" value="ATP-grasp fold, B domain"/>
    <property type="match status" value="1"/>
</dbReference>